<reference evidence="3" key="1">
    <citation type="journal article" date="2017" name="Nat. Commun.">
        <title>The asparagus genome sheds light on the origin and evolution of a young Y chromosome.</title>
        <authorList>
            <person name="Harkess A."/>
            <person name="Zhou J."/>
            <person name="Xu C."/>
            <person name="Bowers J.E."/>
            <person name="Van der Hulst R."/>
            <person name="Ayyampalayam S."/>
            <person name="Mercati F."/>
            <person name="Riccardi P."/>
            <person name="McKain M.R."/>
            <person name="Kakrana A."/>
            <person name="Tang H."/>
            <person name="Ray J."/>
            <person name="Groenendijk J."/>
            <person name="Arikit S."/>
            <person name="Mathioni S.M."/>
            <person name="Nakano M."/>
            <person name="Shan H."/>
            <person name="Telgmann-Rauber A."/>
            <person name="Kanno A."/>
            <person name="Yue Z."/>
            <person name="Chen H."/>
            <person name="Li W."/>
            <person name="Chen Y."/>
            <person name="Xu X."/>
            <person name="Zhang Y."/>
            <person name="Luo S."/>
            <person name="Chen H."/>
            <person name="Gao J."/>
            <person name="Mao Z."/>
            <person name="Pires J.C."/>
            <person name="Luo M."/>
            <person name="Kudrna D."/>
            <person name="Wing R.A."/>
            <person name="Meyers B.C."/>
            <person name="Yi K."/>
            <person name="Kong H."/>
            <person name="Lavrijsen P."/>
            <person name="Sunseri F."/>
            <person name="Falavigna A."/>
            <person name="Ye Y."/>
            <person name="Leebens-Mack J.H."/>
            <person name="Chen G."/>
        </authorList>
    </citation>
    <scope>NUCLEOTIDE SEQUENCE [LARGE SCALE GENOMIC DNA]</scope>
    <source>
        <strain evidence="3">cv. DH0086</strain>
    </source>
</reference>
<dbReference type="EMBL" id="CM007390">
    <property type="protein sequence ID" value="ONK56174.1"/>
    <property type="molecule type" value="Genomic_DNA"/>
</dbReference>
<evidence type="ECO:0000256" key="1">
    <source>
        <dbReference type="SAM" id="MobiDB-lite"/>
    </source>
</evidence>
<feature type="compositionally biased region" description="Basic residues" evidence="1">
    <location>
        <begin position="209"/>
        <end position="218"/>
    </location>
</feature>
<evidence type="ECO:0000313" key="3">
    <source>
        <dbReference type="Proteomes" id="UP000243459"/>
    </source>
</evidence>
<feature type="region of interest" description="Disordered" evidence="1">
    <location>
        <begin position="86"/>
        <end position="105"/>
    </location>
</feature>
<name>A0A5P1E0S8_ASPOF</name>
<proteinExistence type="predicted"/>
<feature type="compositionally biased region" description="Basic and acidic residues" evidence="1">
    <location>
        <begin position="27"/>
        <end position="40"/>
    </location>
</feature>
<sequence>MDRGLAEQASSEPKKPNRTEPNPFALSEHEPTKEANHEADEASSSSGYTSDDSDDDDDEFFQLDPLGLDHTRRADTMRATVEFAHARRRSHPKIQSRCAHRERDPSSVFAREQIHLTDEWSGVASTSPCSVLARETRSLSQRATRLRHGGPTDGYRSHLSRSLRAASNVTRPYSRRRGTSAWRPWTSLRPVGRRQPIRRGSPGEQPTRVQRRRRRRGTFYRERI</sequence>
<keyword evidence="3" id="KW-1185">Reference proteome</keyword>
<evidence type="ECO:0000313" key="2">
    <source>
        <dbReference type="EMBL" id="ONK56174.1"/>
    </source>
</evidence>
<dbReference type="Gramene" id="ONK56174">
    <property type="protein sequence ID" value="ONK56174"/>
    <property type="gene ID" value="A4U43_C10F4900"/>
</dbReference>
<gene>
    <name evidence="2" type="ORF">A4U43_C10F4900</name>
</gene>
<feature type="compositionally biased region" description="Basic residues" evidence="1">
    <location>
        <begin position="86"/>
        <end position="98"/>
    </location>
</feature>
<dbReference type="AlphaFoldDB" id="A0A5P1E0S8"/>
<protein>
    <submittedName>
        <fullName evidence="2">Uncharacterized protein</fullName>
    </submittedName>
</protein>
<feature type="region of interest" description="Disordered" evidence="1">
    <location>
        <begin position="1"/>
        <end position="67"/>
    </location>
</feature>
<organism evidence="2 3">
    <name type="scientific">Asparagus officinalis</name>
    <name type="common">Garden asparagus</name>
    <dbReference type="NCBI Taxonomy" id="4686"/>
    <lineage>
        <taxon>Eukaryota</taxon>
        <taxon>Viridiplantae</taxon>
        <taxon>Streptophyta</taxon>
        <taxon>Embryophyta</taxon>
        <taxon>Tracheophyta</taxon>
        <taxon>Spermatophyta</taxon>
        <taxon>Magnoliopsida</taxon>
        <taxon>Liliopsida</taxon>
        <taxon>Asparagales</taxon>
        <taxon>Asparagaceae</taxon>
        <taxon>Asparagoideae</taxon>
        <taxon>Asparagus</taxon>
    </lineage>
</organism>
<feature type="compositionally biased region" description="Acidic residues" evidence="1">
    <location>
        <begin position="51"/>
        <end position="61"/>
    </location>
</feature>
<accession>A0A5P1E0S8</accession>
<feature type="region of interest" description="Disordered" evidence="1">
    <location>
        <begin position="140"/>
        <end position="224"/>
    </location>
</feature>
<dbReference type="Proteomes" id="UP000243459">
    <property type="component" value="Chromosome 10"/>
</dbReference>